<dbReference type="KEGG" id="spad:DVK44_14115"/>
<evidence type="ECO:0000313" key="3">
    <source>
        <dbReference type="Proteomes" id="UP000253868"/>
    </source>
</evidence>
<feature type="compositionally biased region" description="Pro residues" evidence="1">
    <location>
        <begin position="1"/>
        <end position="15"/>
    </location>
</feature>
<dbReference type="Proteomes" id="UP000253868">
    <property type="component" value="Chromosome"/>
</dbReference>
<proteinExistence type="predicted"/>
<feature type="region of interest" description="Disordered" evidence="1">
    <location>
        <begin position="1"/>
        <end position="21"/>
    </location>
</feature>
<reference evidence="3" key="1">
    <citation type="submission" date="2018-07" db="EMBL/GenBank/DDBJ databases">
        <authorList>
            <person name="Zhao J."/>
        </authorList>
    </citation>
    <scope>NUCLEOTIDE SEQUENCE [LARGE SCALE GENOMIC DNA]</scope>
    <source>
        <strain evidence="3">GSSD-12</strain>
    </source>
</reference>
<evidence type="ECO:0000256" key="1">
    <source>
        <dbReference type="SAM" id="MobiDB-lite"/>
    </source>
</evidence>
<organism evidence="2 3">
    <name type="scientific">Streptomyces paludis</name>
    <dbReference type="NCBI Taxonomy" id="2282738"/>
    <lineage>
        <taxon>Bacteria</taxon>
        <taxon>Bacillati</taxon>
        <taxon>Actinomycetota</taxon>
        <taxon>Actinomycetes</taxon>
        <taxon>Kitasatosporales</taxon>
        <taxon>Streptomycetaceae</taxon>
        <taxon>Streptomyces</taxon>
    </lineage>
</organism>
<dbReference type="OrthoDB" id="3446946at2"/>
<dbReference type="Gene3D" id="1.10.132.100">
    <property type="match status" value="1"/>
</dbReference>
<dbReference type="Pfam" id="PF09481">
    <property type="entry name" value="CRISPR_Cse1"/>
    <property type="match status" value="1"/>
</dbReference>
<sequence length="525" mass="57492">MSRAPLPGPSPAPPRPHWDPRRNPCVPAVALDGAMVELSLVELLAQAEKLRAVSGATPGETVAVIEHLLALCYASETYPSSVEEWQTWVEEDHSLDRAASWLADEPDENWDLFHPTQPLGQNILLAPFLDEHGTGPAQLVVERSGDYSQFFDHHHLEHPEPFLPADAFRAMLTQHVYGLPARARISGKATLGPAITNLSAGRLSGRIRVLALGTTLGETLRLNLYPPNGPKGTLNLSWTTGDMARRGFQARPPGREVSGPADLHSYLGRSVLLRPTIGPDGTTVHVDRVLIGAGELLTLEMRHLQDAVFARTMGGTVKPLWPSASRALWLKAHALYAAVTERQAGLYGLLGELPRRPGPHSLKLWAVGLVANKTLPISWTEGFFPFAPHMDHELHEASRRGSAIAEHVARSLQIAAYAAWEVAYPNPRPSDRDRQVARFDARAEHWPAAAGPFQILLEETAEGEPVPDSLLDYADTLQAAAIQFLTKRLDSLPRNNQGLRARAVALRRLKDELTGRRAPAELRGV</sequence>
<dbReference type="InterPro" id="IPR013381">
    <property type="entry name" value="CRISPR-assoc_prot_Cse1"/>
</dbReference>
<evidence type="ECO:0000313" key="2">
    <source>
        <dbReference type="EMBL" id="AXG82583.1"/>
    </source>
</evidence>
<keyword evidence="3" id="KW-1185">Reference proteome</keyword>
<gene>
    <name evidence="2" type="ORF">DVK44_14115</name>
</gene>
<protein>
    <submittedName>
        <fullName evidence="2">Type I-E CRISPR-associated protein Cse1/CasA</fullName>
    </submittedName>
</protein>
<dbReference type="EMBL" id="CP031194">
    <property type="protein sequence ID" value="AXG82583.1"/>
    <property type="molecule type" value="Genomic_DNA"/>
</dbReference>
<accession>A0A345I0V9</accession>
<name>A0A345I0V9_9ACTN</name>
<dbReference type="AlphaFoldDB" id="A0A345I0V9"/>